<proteinExistence type="predicted"/>
<keyword evidence="2" id="KW-1185">Reference proteome</keyword>
<organism evidence="1 2">
    <name type="scientific">Favolaschia claudopus</name>
    <dbReference type="NCBI Taxonomy" id="2862362"/>
    <lineage>
        <taxon>Eukaryota</taxon>
        <taxon>Fungi</taxon>
        <taxon>Dikarya</taxon>
        <taxon>Basidiomycota</taxon>
        <taxon>Agaricomycotina</taxon>
        <taxon>Agaricomycetes</taxon>
        <taxon>Agaricomycetidae</taxon>
        <taxon>Agaricales</taxon>
        <taxon>Marasmiineae</taxon>
        <taxon>Mycenaceae</taxon>
        <taxon>Favolaschia</taxon>
    </lineage>
</organism>
<name>A0AAW0BBZ7_9AGAR</name>
<protein>
    <submittedName>
        <fullName evidence="1">Uncharacterized protein</fullName>
    </submittedName>
</protein>
<evidence type="ECO:0000313" key="2">
    <source>
        <dbReference type="Proteomes" id="UP001362999"/>
    </source>
</evidence>
<dbReference type="EMBL" id="JAWWNJ010000035">
    <property type="protein sequence ID" value="KAK7023976.1"/>
    <property type="molecule type" value="Genomic_DNA"/>
</dbReference>
<reference evidence="1 2" key="1">
    <citation type="journal article" date="2024" name="J Genomics">
        <title>Draft genome sequencing and assembly of Favolaschia claudopus CIRM-BRFM 2984 isolated from oak limbs.</title>
        <authorList>
            <person name="Navarro D."/>
            <person name="Drula E."/>
            <person name="Chaduli D."/>
            <person name="Cazenave R."/>
            <person name="Ahrendt S."/>
            <person name="Wang J."/>
            <person name="Lipzen A."/>
            <person name="Daum C."/>
            <person name="Barry K."/>
            <person name="Grigoriev I.V."/>
            <person name="Favel A."/>
            <person name="Rosso M.N."/>
            <person name="Martin F."/>
        </authorList>
    </citation>
    <scope>NUCLEOTIDE SEQUENCE [LARGE SCALE GENOMIC DNA]</scope>
    <source>
        <strain evidence="1 2">CIRM-BRFM 2984</strain>
    </source>
</reference>
<accession>A0AAW0BBZ7</accession>
<dbReference type="Proteomes" id="UP001362999">
    <property type="component" value="Unassembled WGS sequence"/>
</dbReference>
<gene>
    <name evidence="1" type="ORF">R3P38DRAFT_1082972</name>
</gene>
<sequence>MRNAMISICIKSVLHTITQQLYRVWQGDNNNLRKNRVSITIHGQRAPPGKKDQTSKGRSFRLHRVDPRFPPSAPQGRPHSTNAFWVQHGMEGEYRRSALGECLLDA</sequence>
<evidence type="ECO:0000313" key="1">
    <source>
        <dbReference type="EMBL" id="KAK7023976.1"/>
    </source>
</evidence>
<dbReference type="AlphaFoldDB" id="A0AAW0BBZ7"/>
<comment type="caution">
    <text evidence="1">The sequence shown here is derived from an EMBL/GenBank/DDBJ whole genome shotgun (WGS) entry which is preliminary data.</text>
</comment>